<name>A0A1H7QPC0_9ACTN</name>
<evidence type="ECO:0000256" key="1">
    <source>
        <dbReference type="SAM" id="Phobius"/>
    </source>
</evidence>
<evidence type="ECO:0000313" key="3">
    <source>
        <dbReference type="Proteomes" id="UP000198953"/>
    </source>
</evidence>
<sequence length="63" mass="6950">MRADRQVYRYDVTVLAVLALVLLLAVEGNTQALVPIFAIGVFIGFALSQIGVVRHWRLERGPG</sequence>
<keyword evidence="1" id="KW-0472">Membrane</keyword>
<dbReference type="Proteomes" id="UP000198953">
    <property type="component" value="Unassembled WGS sequence"/>
</dbReference>
<dbReference type="EMBL" id="FOBF01000005">
    <property type="protein sequence ID" value="SEL49137.1"/>
    <property type="molecule type" value="Genomic_DNA"/>
</dbReference>
<reference evidence="2 3" key="1">
    <citation type="submission" date="2016-10" db="EMBL/GenBank/DDBJ databases">
        <authorList>
            <person name="de Groot N.N."/>
        </authorList>
    </citation>
    <scope>NUCLEOTIDE SEQUENCE [LARGE SCALE GENOMIC DNA]</scope>
    <source>
        <strain evidence="2 3">DSM 43357</strain>
    </source>
</reference>
<feature type="transmembrane region" description="Helical" evidence="1">
    <location>
        <begin position="7"/>
        <end position="26"/>
    </location>
</feature>
<accession>A0A1H7QPC0</accession>
<gene>
    <name evidence="2" type="ORF">SAMN05660976_02612</name>
</gene>
<organism evidence="2 3">
    <name type="scientific">Nonomuraea pusilla</name>
    <dbReference type="NCBI Taxonomy" id="46177"/>
    <lineage>
        <taxon>Bacteria</taxon>
        <taxon>Bacillati</taxon>
        <taxon>Actinomycetota</taxon>
        <taxon>Actinomycetes</taxon>
        <taxon>Streptosporangiales</taxon>
        <taxon>Streptosporangiaceae</taxon>
        <taxon>Nonomuraea</taxon>
    </lineage>
</organism>
<feature type="transmembrane region" description="Helical" evidence="1">
    <location>
        <begin position="32"/>
        <end position="53"/>
    </location>
</feature>
<keyword evidence="1" id="KW-0812">Transmembrane</keyword>
<dbReference type="PANTHER" id="PTHR47704:SF1">
    <property type="entry name" value="POTASSIUM TRANSPORTER KIMA"/>
    <property type="match status" value="1"/>
</dbReference>
<dbReference type="InterPro" id="IPR053153">
    <property type="entry name" value="APC_K+_Transporter"/>
</dbReference>
<dbReference type="AlphaFoldDB" id="A0A1H7QPC0"/>
<keyword evidence="3" id="KW-1185">Reference proteome</keyword>
<protein>
    <submittedName>
        <fullName evidence="2">Uncharacterized protein</fullName>
    </submittedName>
</protein>
<evidence type="ECO:0000313" key="2">
    <source>
        <dbReference type="EMBL" id="SEL49137.1"/>
    </source>
</evidence>
<proteinExistence type="predicted"/>
<dbReference type="STRING" id="46177.SAMN05660976_02612"/>
<keyword evidence="1" id="KW-1133">Transmembrane helix</keyword>
<dbReference type="PANTHER" id="PTHR47704">
    <property type="entry name" value="POTASSIUM TRANSPORTER KIMA"/>
    <property type="match status" value="1"/>
</dbReference>